<dbReference type="PANTHER" id="PTHR44688:SF16">
    <property type="entry name" value="DNA-BINDING TRANSCRIPTIONAL ACTIVATOR DEVR_DOSR"/>
    <property type="match status" value="1"/>
</dbReference>
<dbReference type="RefSeq" id="WP_085750467.1">
    <property type="nucleotide sequence ID" value="NZ_BSPR01000014.1"/>
</dbReference>
<proteinExistence type="predicted"/>
<dbReference type="InterPro" id="IPR000792">
    <property type="entry name" value="Tscrpt_reg_LuxR_C"/>
</dbReference>
<dbReference type="GO" id="GO:0016887">
    <property type="term" value="F:ATP hydrolysis activity"/>
    <property type="evidence" value="ECO:0007669"/>
    <property type="project" value="InterPro"/>
</dbReference>
<keyword evidence="1" id="KW-0805">Transcription regulation</keyword>
<dbReference type="SUPFAM" id="SSF46894">
    <property type="entry name" value="C-terminal effector domain of the bipartite response regulators"/>
    <property type="match status" value="1"/>
</dbReference>
<evidence type="ECO:0000313" key="5">
    <source>
        <dbReference type="Proteomes" id="UP000193427"/>
    </source>
</evidence>
<organism evidence="4 5">
    <name type="scientific">Piscinibacter gummiphilus</name>
    <dbReference type="NCBI Taxonomy" id="946333"/>
    <lineage>
        <taxon>Bacteria</taxon>
        <taxon>Pseudomonadati</taxon>
        <taxon>Pseudomonadota</taxon>
        <taxon>Betaproteobacteria</taxon>
        <taxon>Burkholderiales</taxon>
        <taxon>Sphaerotilaceae</taxon>
        <taxon>Piscinibacter</taxon>
    </lineage>
</organism>
<keyword evidence="2" id="KW-0238">DNA-binding</keyword>
<accession>A0A1W6L7S5</accession>
<dbReference type="Pfam" id="PF25873">
    <property type="entry name" value="WHD_MalT"/>
    <property type="match status" value="1"/>
</dbReference>
<evidence type="ECO:0000256" key="2">
    <source>
        <dbReference type="ARBA" id="ARBA00023125"/>
    </source>
</evidence>
<evidence type="ECO:0000256" key="1">
    <source>
        <dbReference type="ARBA" id="ARBA00023015"/>
    </source>
</evidence>
<dbReference type="OrthoDB" id="9146062at2"/>
<dbReference type="AlphaFoldDB" id="A0A1W6L7S5"/>
<dbReference type="KEGG" id="rgu:A4W93_09950"/>
<gene>
    <name evidence="4" type="ORF">A4W93_09950</name>
</gene>
<dbReference type="GO" id="GO:0006355">
    <property type="term" value="P:regulation of DNA-templated transcription"/>
    <property type="evidence" value="ECO:0007669"/>
    <property type="project" value="InterPro"/>
</dbReference>
<dbReference type="CDD" id="cd06170">
    <property type="entry name" value="LuxR_C_like"/>
    <property type="match status" value="1"/>
</dbReference>
<sequence length="892" mass="96344">MSAPFALTKIQPPRLRPGLIARPLLEGQLAVALGTARLVLVSAPAGFGKTAAITRQLALLPEGTAVAWIAADPDDDLTRVAACLVAALDPYDLPWRTSPDALVAAQDGTRPPRQALVAELLNALASAEVPAGVIVLDDAHRIEDPAVFEFLDALVGQMPPNWCVLVASRSDPPLALAKLRALGDLAEVRQEQLRFGHEEIHALARTASRDVTDAEVRALTDRTQGWAVGLRLALSQSLQAAGGPGGNLRDRHVFDYLASEVLGGLDPDLRTFLLRCAVLPVLSPSRCAVVSGDPLAARRLDEVERRGLFVSVRGADGAGETTLCLHDLFRDFLEDRLQAEHADELPALLRRAADTEPDPAHRVAWLTRAGAWDEAEAVLYQLGPSMLASGAVLPLRRLLAQFPADRRERSARLNHLLGLCAWAHWDLLPMCAALERAATLHATEDRPADAQRALVLLVLGMTAGGVLARSAALLEPLRRRPLDAWVEAVAHQADSWHALAHSRMHSVAPALERMMDLLETQDDPALWLQCVPLASFVGLPGVAGPVRRYIDGALRRTVPDTPSPLRVLAMALQGALQLWQGDTATALDTLRSVEDDCRWLNNPPNLSGYLGSFSALALAVSGEHGAALAAARTGLTSLDDDRTSGRRTVWLGHMTFFHARVAGMLDDDESFRTIAAQLAAHHNPDEREIFLRERATLPARLAALDGDWPRAAALYAGALVDEEALEMYGQAVEVRVRFVQALLMNGQVRDAALALRPVFDRVAADGEAGAVRFAGPRALRTVANADWKGLMSLEDIARLRRWAGQPDRAAATPMAHTLSARERDVLARMAAGDSNKLIARAFDLSPHTVKRHVANILDKLQVASRGQAAARYLETPSSHVWKNPGDDARQSG</sequence>
<dbReference type="Pfam" id="PF13401">
    <property type="entry name" value="AAA_22"/>
    <property type="match status" value="1"/>
</dbReference>
<dbReference type="PANTHER" id="PTHR44688">
    <property type="entry name" value="DNA-BINDING TRANSCRIPTIONAL ACTIVATOR DEVR_DOSR"/>
    <property type="match status" value="1"/>
</dbReference>
<dbReference type="SMART" id="SM00421">
    <property type="entry name" value="HTH_LUXR"/>
    <property type="match status" value="1"/>
</dbReference>
<dbReference type="Proteomes" id="UP000193427">
    <property type="component" value="Chromosome"/>
</dbReference>
<name>A0A1W6L7S5_9BURK</name>
<protein>
    <submittedName>
        <fullName evidence="4">Uncharacterized protein</fullName>
    </submittedName>
</protein>
<dbReference type="EMBL" id="CP015118">
    <property type="protein sequence ID" value="ARN20198.1"/>
    <property type="molecule type" value="Genomic_DNA"/>
</dbReference>
<keyword evidence="5" id="KW-1185">Reference proteome</keyword>
<dbReference type="SUPFAM" id="SSF52540">
    <property type="entry name" value="P-loop containing nucleoside triphosphate hydrolases"/>
    <property type="match status" value="1"/>
</dbReference>
<reference evidence="4 5" key="1">
    <citation type="submission" date="2016-04" db="EMBL/GenBank/DDBJ databases">
        <title>Complete genome sequence of natural rubber-degrading, novel Gram-negative bacterium, Rhizobacter gummiphilus strain NS21.</title>
        <authorList>
            <person name="Tabata M."/>
            <person name="Kasai D."/>
            <person name="Fukuda M."/>
        </authorList>
    </citation>
    <scope>NUCLEOTIDE SEQUENCE [LARGE SCALE GENOMIC DNA]</scope>
    <source>
        <strain evidence="4 5">NS21</strain>
    </source>
</reference>
<dbReference type="PRINTS" id="PR00038">
    <property type="entry name" value="HTHLUXR"/>
</dbReference>
<dbReference type="PROSITE" id="PS00622">
    <property type="entry name" value="HTH_LUXR_1"/>
    <property type="match status" value="1"/>
</dbReference>
<evidence type="ECO:0000313" key="4">
    <source>
        <dbReference type="EMBL" id="ARN20198.1"/>
    </source>
</evidence>
<dbReference type="Pfam" id="PF00196">
    <property type="entry name" value="GerE"/>
    <property type="match status" value="1"/>
</dbReference>
<dbReference type="InterPro" id="IPR016032">
    <property type="entry name" value="Sig_transdc_resp-reg_C-effctor"/>
</dbReference>
<dbReference type="GO" id="GO:0003677">
    <property type="term" value="F:DNA binding"/>
    <property type="evidence" value="ECO:0007669"/>
    <property type="project" value="UniProtKB-KW"/>
</dbReference>
<dbReference type="InterPro" id="IPR027417">
    <property type="entry name" value="P-loop_NTPase"/>
</dbReference>
<dbReference type="PROSITE" id="PS50043">
    <property type="entry name" value="HTH_LUXR_2"/>
    <property type="match status" value="1"/>
</dbReference>
<dbReference type="InterPro" id="IPR059106">
    <property type="entry name" value="WHD_MalT"/>
</dbReference>
<dbReference type="InterPro" id="IPR049945">
    <property type="entry name" value="AAA_22"/>
</dbReference>
<keyword evidence="3" id="KW-0804">Transcription</keyword>
<dbReference type="Gene3D" id="1.10.10.10">
    <property type="entry name" value="Winged helix-like DNA-binding domain superfamily/Winged helix DNA-binding domain"/>
    <property type="match status" value="1"/>
</dbReference>
<dbReference type="STRING" id="946333.A4W93_09950"/>
<evidence type="ECO:0000256" key="3">
    <source>
        <dbReference type="ARBA" id="ARBA00023163"/>
    </source>
</evidence>
<dbReference type="InterPro" id="IPR036388">
    <property type="entry name" value="WH-like_DNA-bd_sf"/>
</dbReference>